<sequence length="138" mass="14763">ERDHARRDDRRPSPSPGRRPPHRCGGPCGRRLPGSGDGRRGRRRGCRLLAVGPVLGPGPVHEPALGPARFAKPRHRHGAGRRMGGVLPRRGSRMGAHLDDVARAVPALLPAAGLRRHRRTAAAGRAGRAHPPQAARPV</sequence>
<feature type="non-terminal residue" evidence="2">
    <location>
        <position position="1"/>
    </location>
</feature>
<reference evidence="2" key="1">
    <citation type="submission" date="2020-02" db="EMBL/GenBank/DDBJ databases">
        <authorList>
            <person name="Meier V. D."/>
        </authorList>
    </citation>
    <scope>NUCLEOTIDE SEQUENCE</scope>
    <source>
        <strain evidence="2">AVDCRST_MAG32</strain>
    </source>
</reference>
<evidence type="ECO:0000256" key="1">
    <source>
        <dbReference type="SAM" id="MobiDB-lite"/>
    </source>
</evidence>
<proteinExistence type="predicted"/>
<feature type="region of interest" description="Disordered" evidence="1">
    <location>
        <begin position="1"/>
        <end position="91"/>
    </location>
</feature>
<evidence type="ECO:0000313" key="2">
    <source>
        <dbReference type="EMBL" id="CAA9403511.1"/>
    </source>
</evidence>
<protein>
    <submittedName>
        <fullName evidence="2">Uncharacterized protein</fullName>
    </submittedName>
</protein>
<feature type="compositionally biased region" description="Low complexity" evidence="1">
    <location>
        <begin position="121"/>
        <end position="138"/>
    </location>
</feature>
<feature type="compositionally biased region" description="Low complexity" evidence="1">
    <location>
        <begin position="23"/>
        <end position="34"/>
    </location>
</feature>
<feature type="compositionally biased region" description="Basic residues" evidence="1">
    <location>
        <begin position="71"/>
        <end position="80"/>
    </location>
</feature>
<dbReference type="AlphaFoldDB" id="A0A6J4P2Y9"/>
<name>A0A6J4P2Y9_9ACTN</name>
<feature type="compositionally biased region" description="Basic and acidic residues" evidence="1">
    <location>
        <begin position="1"/>
        <end position="12"/>
    </location>
</feature>
<organism evidence="2">
    <name type="scientific">uncultured Nocardioides sp</name>
    <dbReference type="NCBI Taxonomy" id="198441"/>
    <lineage>
        <taxon>Bacteria</taxon>
        <taxon>Bacillati</taxon>
        <taxon>Actinomycetota</taxon>
        <taxon>Actinomycetes</taxon>
        <taxon>Propionibacteriales</taxon>
        <taxon>Nocardioidaceae</taxon>
        <taxon>Nocardioides</taxon>
        <taxon>environmental samples</taxon>
    </lineage>
</organism>
<accession>A0A6J4P2Y9</accession>
<feature type="region of interest" description="Disordered" evidence="1">
    <location>
        <begin position="117"/>
        <end position="138"/>
    </location>
</feature>
<gene>
    <name evidence="2" type="ORF">AVDCRST_MAG32-3108</name>
</gene>
<dbReference type="EMBL" id="CADCUM010000124">
    <property type="protein sequence ID" value="CAA9403511.1"/>
    <property type="molecule type" value="Genomic_DNA"/>
</dbReference>
<feature type="non-terminal residue" evidence="2">
    <location>
        <position position="138"/>
    </location>
</feature>